<comment type="subcellular location">
    <subcellularLocation>
        <location evidence="1">Cytoplasm</location>
    </subcellularLocation>
</comment>
<dbReference type="OrthoDB" id="9803027at2"/>
<gene>
    <name evidence="7" type="primary">iadA</name>
    <name evidence="7" type="ordered locus">HRM2_21530</name>
</gene>
<dbReference type="InterPro" id="IPR011059">
    <property type="entry name" value="Metal-dep_hydrolase_composite"/>
</dbReference>
<evidence type="ECO:0000256" key="4">
    <source>
        <dbReference type="PIRSR" id="PIRSR001238-3"/>
    </source>
</evidence>
<dbReference type="Pfam" id="PF01979">
    <property type="entry name" value="Amidohydro_1"/>
    <property type="match status" value="1"/>
</dbReference>
<dbReference type="SUPFAM" id="SSF51338">
    <property type="entry name" value="Composite domain of metallo-dependent hydrolases"/>
    <property type="match status" value="1"/>
</dbReference>
<feature type="binding site" description="via carbamate group" evidence="4">
    <location>
        <position position="155"/>
    </location>
    <ligand>
        <name>Zn(2+)</name>
        <dbReference type="ChEBI" id="CHEBI:29105"/>
        <label>2</label>
        <note>catalytic</note>
    </ligand>
</feature>
<evidence type="ECO:0000259" key="6">
    <source>
        <dbReference type="Pfam" id="PF01979"/>
    </source>
</evidence>
<dbReference type="HOGENOM" id="CLU_058216_0_0_7"/>
<comment type="PTM">
    <text evidence="5">Carbamylation allows a single lysine to coordinate two zinc ions.</text>
</comment>
<dbReference type="GO" id="GO:0016810">
    <property type="term" value="F:hydrolase activity, acting on carbon-nitrogen (but not peptide) bonds"/>
    <property type="evidence" value="ECO:0007669"/>
    <property type="project" value="InterPro"/>
</dbReference>
<dbReference type="InterPro" id="IPR010229">
    <property type="entry name" value="Pept_M38_dipep"/>
</dbReference>
<feature type="binding site" description="via carbamate group" evidence="4">
    <location>
        <position position="155"/>
    </location>
    <ligand>
        <name>Zn(2+)</name>
        <dbReference type="ChEBI" id="CHEBI:29105"/>
        <label>1</label>
        <note>catalytic</note>
    </ligand>
</feature>
<dbReference type="NCBIfam" id="TIGR01975">
    <property type="entry name" value="isoAsp_dipep"/>
    <property type="match status" value="1"/>
</dbReference>
<keyword evidence="1 4" id="KW-0862">Zinc</keyword>
<dbReference type="GO" id="GO:0008237">
    <property type="term" value="F:metallopeptidase activity"/>
    <property type="evidence" value="ECO:0007669"/>
    <property type="project" value="UniProtKB-KW"/>
</dbReference>
<dbReference type="GO" id="GO:0008798">
    <property type="term" value="F:beta-aspartyl-peptidase activity"/>
    <property type="evidence" value="ECO:0007669"/>
    <property type="project" value="InterPro"/>
</dbReference>
<accession>C0QDI7</accession>
<dbReference type="GO" id="GO:0005737">
    <property type="term" value="C:cytoplasm"/>
    <property type="evidence" value="ECO:0007669"/>
    <property type="project" value="UniProtKB-SubCell"/>
</dbReference>
<comment type="similarity">
    <text evidence="1">Belongs to the peptidase M38 family.</text>
</comment>
<keyword evidence="1" id="KW-0645">Protease</keyword>
<feature type="modified residue" description="N6-carboxylysine" evidence="5">
    <location>
        <position position="155"/>
    </location>
</feature>
<dbReference type="STRING" id="177437.HRM2_21530"/>
<proteinExistence type="inferred from homology"/>
<name>C0QDI7_DESAH</name>
<dbReference type="Proteomes" id="UP000000442">
    <property type="component" value="Chromosome"/>
</dbReference>
<dbReference type="GO" id="GO:0046872">
    <property type="term" value="F:metal ion binding"/>
    <property type="evidence" value="ECO:0007669"/>
    <property type="project" value="UniProtKB-KW"/>
</dbReference>
<dbReference type="PANTHER" id="PTHR11647:SF1">
    <property type="entry name" value="COLLAPSIN RESPONSE MEDIATOR PROTEIN"/>
    <property type="match status" value="1"/>
</dbReference>
<dbReference type="PANTHER" id="PTHR11647">
    <property type="entry name" value="HYDRANTOINASE/DIHYDROPYRIMIDINASE FAMILY MEMBER"/>
    <property type="match status" value="1"/>
</dbReference>
<dbReference type="InterPro" id="IPR050378">
    <property type="entry name" value="Metallo-dep_Hydrolases_sf"/>
</dbReference>
<evidence type="ECO:0000313" key="8">
    <source>
        <dbReference type="Proteomes" id="UP000000442"/>
    </source>
</evidence>
<organism evidence="7 8">
    <name type="scientific">Desulforapulum autotrophicum (strain ATCC 43914 / DSM 3382 / VKM B-1955 / HRM2)</name>
    <name type="common">Desulfobacterium autotrophicum</name>
    <dbReference type="NCBI Taxonomy" id="177437"/>
    <lineage>
        <taxon>Bacteria</taxon>
        <taxon>Pseudomonadati</taxon>
        <taxon>Thermodesulfobacteriota</taxon>
        <taxon>Desulfobacteria</taxon>
        <taxon>Desulfobacterales</taxon>
        <taxon>Desulfobacteraceae</taxon>
        <taxon>Desulforapulum</taxon>
    </lineage>
</organism>
<evidence type="ECO:0000256" key="1">
    <source>
        <dbReference type="PIRNR" id="PIRNR001238"/>
    </source>
</evidence>
<dbReference type="GO" id="GO:0006508">
    <property type="term" value="P:proteolysis"/>
    <property type="evidence" value="ECO:0007669"/>
    <property type="project" value="UniProtKB-KW"/>
</dbReference>
<keyword evidence="1" id="KW-0482">Metalloprotease</keyword>
<comment type="cofactor">
    <cofactor evidence="1 4">
        <name>Zn(2+)</name>
        <dbReference type="ChEBI" id="CHEBI:29105"/>
    </cofactor>
    <text evidence="1 4">Binds 2 Zn(2+) ions per subunit.</text>
</comment>
<dbReference type="InterPro" id="IPR032466">
    <property type="entry name" value="Metal_Hydrolase"/>
</dbReference>
<keyword evidence="1 4" id="KW-0479">Metal-binding</keyword>
<dbReference type="Gene3D" id="2.30.40.10">
    <property type="entry name" value="Urease, subunit C, domain 1"/>
    <property type="match status" value="1"/>
</dbReference>
<feature type="binding site" evidence="3">
    <location>
        <position position="293"/>
    </location>
    <ligand>
        <name>substrate</name>
    </ligand>
</feature>
<protein>
    <recommendedName>
        <fullName evidence="1">Isoaspartyl dipeptidase</fullName>
        <ecNumber evidence="1">3.4.19.-</ecNumber>
    </recommendedName>
</protein>
<feature type="binding site" evidence="3">
    <location>
        <position position="130"/>
    </location>
    <ligand>
        <name>substrate</name>
    </ligand>
</feature>
<evidence type="ECO:0000256" key="3">
    <source>
        <dbReference type="PIRSR" id="PIRSR001238-2"/>
    </source>
</evidence>
<feature type="binding site" evidence="4">
    <location>
        <position position="61"/>
    </location>
    <ligand>
        <name>Zn(2+)</name>
        <dbReference type="ChEBI" id="CHEBI:29105"/>
        <label>1</label>
        <note>catalytic</note>
    </ligand>
</feature>
<feature type="binding site" evidence="4">
    <location>
        <position position="289"/>
    </location>
    <ligand>
        <name>Zn(2+)</name>
        <dbReference type="ChEBI" id="CHEBI:29105"/>
        <label>1</label>
        <note>catalytic</note>
    </ligand>
</feature>
<reference evidence="7 8" key="1">
    <citation type="journal article" date="2009" name="Environ. Microbiol.">
        <title>Genome sequence of Desulfobacterium autotrophicum HRM2, a marine sulfate reducer oxidizing organic carbon completely to carbon dioxide.</title>
        <authorList>
            <person name="Strittmatter A.W."/>
            <person name="Liesegang H."/>
            <person name="Rabus R."/>
            <person name="Decker I."/>
            <person name="Amann J."/>
            <person name="Andres S."/>
            <person name="Henne A."/>
            <person name="Fricke W.F."/>
            <person name="Martinez-Arias R."/>
            <person name="Bartels D."/>
            <person name="Goesmann A."/>
            <person name="Krause L."/>
            <person name="Puehler A."/>
            <person name="Klenk H.P."/>
            <person name="Richter M."/>
            <person name="Schuler M."/>
            <person name="Gloeckner F.O."/>
            <person name="Meyerdierks A."/>
            <person name="Gottschalk G."/>
            <person name="Amann R."/>
        </authorList>
    </citation>
    <scope>NUCLEOTIDE SEQUENCE [LARGE SCALE GENOMIC DNA]</scope>
    <source>
        <strain evidence="8">ATCC 43914 / DSM 3382 / HRM2</strain>
    </source>
</reference>
<dbReference type="EMBL" id="CP001087">
    <property type="protein sequence ID" value="ACN15251.1"/>
    <property type="molecule type" value="Genomic_DNA"/>
</dbReference>
<dbReference type="EC" id="3.4.19.-" evidence="1"/>
<dbReference type="eggNOG" id="COG0044">
    <property type="taxonomic scope" value="Bacteria"/>
</dbReference>
<keyword evidence="1 7" id="KW-0378">Hydrolase</keyword>
<feature type="binding site" evidence="4">
    <location>
        <position position="63"/>
    </location>
    <ligand>
        <name>Zn(2+)</name>
        <dbReference type="ChEBI" id="CHEBI:29105"/>
        <label>1</label>
        <note>catalytic</note>
    </ligand>
</feature>
<feature type="binding site" evidence="3">
    <location>
        <position position="226"/>
    </location>
    <ligand>
        <name>substrate</name>
    </ligand>
</feature>
<dbReference type="KEGG" id="dat:HRM2_21530"/>
<comment type="PTM">
    <text evidence="1">Carboxylation allows a single lysine to coordinate two zinc ions.</text>
</comment>
<comment type="function">
    <text evidence="1">Catalyzes the hydrolytic cleavage of a subset of L-isoaspartyl (L-beta-aspartyl) dipeptides. Used to degrade proteins damaged by L-isoaspartyl residues formation.</text>
</comment>
<feature type="binding site" evidence="4">
    <location>
        <position position="223"/>
    </location>
    <ligand>
        <name>Zn(2+)</name>
        <dbReference type="ChEBI" id="CHEBI:29105"/>
        <label>2</label>
        <note>catalytic</note>
    </ligand>
</feature>
<sequence length="395" mass="42467">MILIRNGALFAPESLGKKDLLIGGNQIIAIEETIDPKRVPGEIRVIDALGMVVVPGFIDGHQHFTGGGGEGGFHTRTPEMQLSMNIANGVTTAVGLLGTDSLTRTVESLYAKTRAFNAEGMTAYMLTGSYWLPSPTVCGTVGRDLVYLDPVIGVKLAMADQRGPHFDAHDLARLASDVRVAALVADKPGIITVHVGVNPDALDLIFEVVEHHAVRPDIFIPTHINRKNSKATDQALALAERGTVIDATCMATIPVDDPENQSSEKLCAADFSVIADEHRLFDQVTFSSDAGGSLPIWNKDRSRILGMGIGTPESLLVELRHLVKTRGMALERALKPLTTTPARIYGLTGKKGAIQVNAHADILVLDPDDLGIRDVVAKGQIMMNNGKLEKKGYFE</sequence>
<feature type="binding site" evidence="3">
    <location>
        <begin position="68"/>
        <end position="70"/>
    </location>
    <ligand>
        <name>substrate</name>
    </ligand>
</feature>
<keyword evidence="8" id="KW-1185">Reference proteome</keyword>
<evidence type="ECO:0000256" key="2">
    <source>
        <dbReference type="PIRSR" id="PIRSR001238-1"/>
    </source>
</evidence>
<dbReference type="InterPro" id="IPR006680">
    <property type="entry name" value="Amidohydro-rel"/>
</dbReference>
<evidence type="ECO:0000313" key="7">
    <source>
        <dbReference type="EMBL" id="ACN15251.1"/>
    </source>
</evidence>
<feature type="binding site" evidence="3">
    <location>
        <position position="162"/>
    </location>
    <ligand>
        <name>substrate</name>
    </ligand>
</feature>
<evidence type="ECO:0000256" key="5">
    <source>
        <dbReference type="PIRSR" id="PIRSR001238-50"/>
    </source>
</evidence>
<feature type="active site" description="Proton acceptor" evidence="2">
    <location>
        <position position="289"/>
    </location>
</feature>
<dbReference type="AlphaFoldDB" id="C0QDI7"/>
<dbReference type="RefSeq" id="WP_015904021.1">
    <property type="nucleotide sequence ID" value="NC_012108.1"/>
</dbReference>
<dbReference type="PIRSF" id="PIRSF001238">
    <property type="entry name" value="IadA"/>
    <property type="match status" value="1"/>
</dbReference>
<feature type="binding site" evidence="4">
    <location>
        <position position="194"/>
    </location>
    <ligand>
        <name>Zn(2+)</name>
        <dbReference type="ChEBI" id="CHEBI:29105"/>
        <label>2</label>
        <note>catalytic</note>
    </ligand>
</feature>
<dbReference type="Gene3D" id="3.20.20.140">
    <property type="entry name" value="Metal-dependent hydrolases"/>
    <property type="match status" value="1"/>
</dbReference>
<feature type="binding site" evidence="3">
    <location>
        <position position="99"/>
    </location>
    <ligand>
        <name>substrate</name>
    </ligand>
</feature>
<feature type="domain" description="Amidohydrolase-related" evidence="6">
    <location>
        <begin position="52"/>
        <end position="380"/>
    </location>
</feature>
<dbReference type="SUPFAM" id="SSF51556">
    <property type="entry name" value="Metallo-dependent hydrolases"/>
    <property type="match status" value="1"/>
</dbReference>